<dbReference type="GO" id="GO:0005739">
    <property type="term" value="C:mitochondrion"/>
    <property type="evidence" value="ECO:0007669"/>
    <property type="project" value="InterPro"/>
</dbReference>
<dbReference type="GO" id="GO:0016614">
    <property type="term" value="F:oxidoreductase activity, acting on CH-OH group of donors"/>
    <property type="evidence" value="ECO:0007669"/>
    <property type="project" value="InterPro"/>
</dbReference>
<sequence>MPIKYIGRTTDFSGKTLWEILGNLKNFGVGRLVMRNMHKRYEEPSFYRILKVETLPQKEGVDRKVRAIVEKVFRGQRYPNAIEMESQSYKSDFRLVPKHEEPNLWKAVEGVKVEEKILPAAVELPPLLKHLLQEEAKSSGTPTKEQKLKLVINRSGMKHYRVAAEGETPNVEIGKTHRDALSEIRLPHHPDESQRCITLNSGGRAFGVSHLNRRAQLESERPDLSEGLFFGPVPIKGYSGLSPTSFKPTSYFFSNIRVSPYLGGYDHKINVVDCSNRGESWTDACSLRDSYDFIIIGGGTAGSILAHRLSEVPQWSVLLLEAGQDETFESKVPFFPKLLENTPMDWNYTTTRQKNCGSVGGYCEYPRGRALGGSSSTNYMLYMRGLQADFDKWENEGNPGWSYNDVLSYFDKSVNFVSPKLASSGSGGPLPVSESEPIWLTAYLTKALQELGLQERNLNDGTGGGFMPIQVNVLNGERVSANSAFLKPVLNRENLDVLTSSFVKRIVFEDKTAVGVEFDVAGSPGSHFVSARKEVILSAGSINSPQILMLSGVGPSQHLQELRIPVVQDSPVGMQLQDHVGIFAYFQMKNVAKSTAEEVMTNLKQYLKNKSGTLSIPLGGLVVVMRNSSLSTMDNPDMQLHLGIGENQNVCYMNGFVSRPESRGRLSLRSNSPWDPPLIDPNYLNSPKDITILRELVEFIFQLALSTSFRDLGTAYMSLLQPGCEQEFTDCFIRRFSHTFYHPVATCKMAPQTDPYAVVDSNLKVYGVDKLRVVDASVMPNVPSSNINAPVMMVAEKAADMIKQYHFSTDNCCSDNPIPTKNLFWSLKFVVRLGSNMSLLSSVIMVIFGLIRASNSEDSSAREKRYHGGKCLYDFIIIGGGSAGCLLANRLSKVGLWNILLLEAGEEETFTSKVPFFPEVSQKTSVDWNFTTTKQTKSCLSLDGYCEIPRGRVLGGSSSINYLIHMRGQPQDFDNWAAAGNLGWSYEEIVPFFESVENHYDESLNPGNEDSLPVKEVPADWWSDTFRTALSEFGLSQKDFNKGDRGGGFMLIQATVRDGKRVSANTAFLKPSMDRPNLDVMTSSFVRRILIENQTAVGVEFERKNQIYTVFASREIILSTGAINSPKILMLSGVGPAEALKHFGIPVVQDLPVGSVLQDHIGISLNFLINDTRRPFKDAVQLIQQYLHDQSGLFGMVNGRIVALMNSSLATMDYPDMEIILGRQGEETEFYISGFVSRPESRGKLTLRSHSPYDDPLINSNFLSTKKDNQIAREMVEMIFRLVFSSSLKDLSPEYIAPSPWLCEGQADLIGCTIQQYSQSYYHPVSTCRMGPTTDSNAVVDPELKVHGVRRLRVVDASVMPSLPSTNINSATLMVAEKASYMIKRDHECGKR</sequence>
<keyword evidence="7" id="KW-1185">Reference proteome</keyword>
<dbReference type="SUPFAM" id="SSF54373">
    <property type="entry name" value="FAD-linked reductases, C-terminal domain"/>
    <property type="match status" value="2"/>
</dbReference>
<name>A0A8S9X324_APOLU</name>
<dbReference type="Proteomes" id="UP000466442">
    <property type="component" value="Unassembled WGS sequence"/>
</dbReference>
<keyword evidence="3" id="KW-0285">Flavoprotein</keyword>
<feature type="domain" description="Glucose-methanol-choline oxidoreductase N-terminal" evidence="5">
    <location>
        <begin position="1121"/>
        <end position="1135"/>
    </location>
</feature>
<dbReference type="OrthoDB" id="269227at2759"/>
<dbReference type="GO" id="GO:0050660">
    <property type="term" value="F:flavin adenine dinucleotide binding"/>
    <property type="evidence" value="ECO:0007669"/>
    <property type="project" value="InterPro"/>
</dbReference>
<evidence type="ECO:0000256" key="3">
    <source>
        <dbReference type="ARBA" id="ARBA00022630"/>
    </source>
</evidence>
<gene>
    <name evidence="6" type="ORF">GE061_003170</name>
</gene>
<evidence type="ECO:0000313" key="6">
    <source>
        <dbReference type="EMBL" id="KAF6202768.1"/>
    </source>
</evidence>
<dbReference type="PANTHER" id="PTHR11552">
    <property type="entry name" value="GLUCOSE-METHANOL-CHOLINE GMC OXIDOREDUCTASE"/>
    <property type="match status" value="1"/>
</dbReference>
<dbReference type="GO" id="GO:0003735">
    <property type="term" value="F:structural constituent of ribosome"/>
    <property type="evidence" value="ECO:0007669"/>
    <property type="project" value="InterPro"/>
</dbReference>
<keyword evidence="4" id="KW-0274">FAD</keyword>
<proteinExistence type="inferred from homology"/>
<evidence type="ECO:0000313" key="7">
    <source>
        <dbReference type="Proteomes" id="UP000466442"/>
    </source>
</evidence>
<dbReference type="EMBL" id="WIXP02000011">
    <property type="protein sequence ID" value="KAF6202768.1"/>
    <property type="molecule type" value="Genomic_DNA"/>
</dbReference>
<feature type="domain" description="Glucose-methanol-choline oxidoreductase N-terminal" evidence="5">
    <location>
        <begin position="540"/>
        <end position="554"/>
    </location>
</feature>
<reference evidence="6" key="1">
    <citation type="journal article" date="2021" name="Mol. Ecol. Resour.">
        <title>Apolygus lucorum genome provides insights into omnivorousness and mesophyll feeding.</title>
        <authorList>
            <person name="Liu Y."/>
            <person name="Liu H."/>
            <person name="Wang H."/>
            <person name="Huang T."/>
            <person name="Liu B."/>
            <person name="Yang B."/>
            <person name="Yin L."/>
            <person name="Li B."/>
            <person name="Zhang Y."/>
            <person name="Zhang S."/>
            <person name="Jiang F."/>
            <person name="Zhang X."/>
            <person name="Ren Y."/>
            <person name="Wang B."/>
            <person name="Wang S."/>
            <person name="Lu Y."/>
            <person name="Wu K."/>
            <person name="Fan W."/>
            <person name="Wang G."/>
        </authorList>
    </citation>
    <scope>NUCLEOTIDE SEQUENCE</scope>
    <source>
        <strain evidence="6">12Hb</strain>
    </source>
</reference>
<accession>A0A8S9X324</accession>
<dbReference type="Gene3D" id="3.30.560.10">
    <property type="entry name" value="Glucose Oxidase, domain 3"/>
    <property type="match status" value="2"/>
</dbReference>
<dbReference type="SUPFAM" id="SSF51905">
    <property type="entry name" value="FAD/NAD(P)-binding domain"/>
    <property type="match status" value="2"/>
</dbReference>
<comment type="cofactor">
    <cofactor evidence="1">
        <name>FAD</name>
        <dbReference type="ChEBI" id="CHEBI:57692"/>
    </cofactor>
</comment>
<dbReference type="Gene3D" id="3.50.50.60">
    <property type="entry name" value="FAD/NAD(P)-binding domain"/>
    <property type="match status" value="2"/>
</dbReference>
<dbReference type="Pfam" id="PF00732">
    <property type="entry name" value="GMC_oxred_N"/>
    <property type="match status" value="2"/>
</dbReference>
<dbReference type="PANTHER" id="PTHR11552:SF147">
    <property type="entry name" value="CHOLINE DEHYDROGENASE, MITOCHONDRIAL"/>
    <property type="match status" value="1"/>
</dbReference>
<comment type="caution">
    <text evidence="6">The sequence shown here is derived from an EMBL/GenBank/DDBJ whole genome shotgun (WGS) entry which is preliminary data.</text>
</comment>
<evidence type="ECO:0000256" key="1">
    <source>
        <dbReference type="ARBA" id="ARBA00001974"/>
    </source>
</evidence>
<evidence type="ECO:0000256" key="2">
    <source>
        <dbReference type="ARBA" id="ARBA00010790"/>
    </source>
</evidence>
<evidence type="ECO:0000259" key="5">
    <source>
        <dbReference type="PROSITE" id="PS00624"/>
    </source>
</evidence>
<evidence type="ECO:0000256" key="4">
    <source>
        <dbReference type="ARBA" id="ARBA00022827"/>
    </source>
</evidence>
<organism evidence="6 7">
    <name type="scientific">Apolygus lucorum</name>
    <name type="common">Small green plant bug</name>
    <name type="synonym">Lygocoris lucorum</name>
    <dbReference type="NCBI Taxonomy" id="248454"/>
    <lineage>
        <taxon>Eukaryota</taxon>
        <taxon>Metazoa</taxon>
        <taxon>Ecdysozoa</taxon>
        <taxon>Arthropoda</taxon>
        <taxon>Hexapoda</taxon>
        <taxon>Insecta</taxon>
        <taxon>Pterygota</taxon>
        <taxon>Neoptera</taxon>
        <taxon>Paraneoptera</taxon>
        <taxon>Hemiptera</taxon>
        <taxon>Heteroptera</taxon>
        <taxon>Panheteroptera</taxon>
        <taxon>Cimicomorpha</taxon>
        <taxon>Miridae</taxon>
        <taxon>Mirini</taxon>
        <taxon>Apolygus</taxon>
    </lineage>
</organism>
<dbReference type="InterPro" id="IPR032053">
    <property type="entry name" value="Ribosomal_mS34"/>
</dbReference>
<dbReference type="InterPro" id="IPR007867">
    <property type="entry name" value="GMC_OxRtase_C"/>
</dbReference>
<dbReference type="Pfam" id="PF05199">
    <property type="entry name" value="GMC_oxred_C"/>
    <property type="match status" value="2"/>
</dbReference>
<dbReference type="InterPro" id="IPR012132">
    <property type="entry name" value="GMC_OxRdtase"/>
</dbReference>
<dbReference type="PROSITE" id="PS00624">
    <property type="entry name" value="GMC_OXRED_2"/>
    <property type="match status" value="2"/>
</dbReference>
<dbReference type="Pfam" id="PF16053">
    <property type="entry name" value="MRP-S34"/>
    <property type="match status" value="1"/>
</dbReference>
<dbReference type="InterPro" id="IPR036188">
    <property type="entry name" value="FAD/NAD-bd_sf"/>
</dbReference>
<protein>
    <recommendedName>
        <fullName evidence="5">Glucose-methanol-choline oxidoreductase N-terminal domain-containing protein</fullName>
    </recommendedName>
</protein>
<dbReference type="InterPro" id="IPR000172">
    <property type="entry name" value="GMC_OxRdtase_N"/>
</dbReference>
<comment type="similarity">
    <text evidence="2">Belongs to the GMC oxidoreductase family.</text>
</comment>